<dbReference type="AlphaFoldDB" id="A0A6C0CNM4"/>
<name>A0A6C0CNM4_9ZZZZ</name>
<dbReference type="EMBL" id="MN739467">
    <property type="protein sequence ID" value="QHT06198.1"/>
    <property type="molecule type" value="Genomic_DNA"/>
</dbReference>
<evidence type="ECO:0008006" key="2">
    <source>
        <dbReference type="Google" id="ProtNLM"/>
    </source>
</evidence>
<protein>
    <recommendedName>
        <fullName evidence="2">Methyltransferase domain-containing protein</fullName>
    </recommendedName>
</protein>
<dbReference type="Gene3D" id="3.40.50.150">
    <property type="entry name" value="Vaccinia Virus protein VP39"/>
    <property type="match status" value="1"/>
</dbReference>
<organism evidence="1">
    <name type="scientific">viral metagenome</name>
    <dbReference type="NCBI Taxonomy" id="1070528"/>
    <lineage>
        <taxon>unclassified sequences</taxon>
        <taxon>metagenomes</taxon>
        <taxon>organismal metagenomes</taxon>
    </lineage>
</organism>
<proteinExistence type="predicted"/>
<reference evidence="1" key="1">
    <citation type="journal article" date="2020" name="Nature">
        <title>Giant virus diversity and host interactions through global metagenomics.</title>
        <authorList>
            <person name="Schulz F."/>
            <person name="Roux S."/>
            <person name="Paez-Espino D."/>
            <person name="Jungbluth S."/>
            <person name="Walsh D.A."/>
            <person name="Denef V.J."/>
            <person name="McMahon K.D."/>
            <person name="Konstantinidis K.T."/>
            <person name="Eloe-Fadrosh E.A."/>
            <person name="Kyrpides N.C."/>
            <person name="Woyke T."/>
        </authorList>
    </citation>
    <scope>NUCLEOTIDE SEQUENCE</scope>
    <source>
        <strain evidence="1">GVMAG-M-3300021425-30</strain>
    </source>
</reference>
<sequence>MRNAFRNMLMHYYIMSNNKEIFEHIYNNELWNGGRKDIPLSGPGSSLENAKECSTFLDNFISINECKSVLDLGCGDLTWIKKTQFFNNSSIKYTGVDVVDSLIDSHSNNYPEKTFLCEDLVNYKNINSNSLIIIRDVIFHLKNQEILTIFDNIKNKFEYILITSCKNNINSDSFDKWHFSRKNIHVEPFNKSHDYEVAIYERVFDRNLLLYTHDNFYK</sequence>
<dbReference type="SUPFAM" id="SSF53335">
    <property type="entry name" value="S-adenosyl-L-methionine-dependent methyltransferases"/>
    <property type="match status" value="1"/>
</dbReference>
<accession>A0A6C0CNM4</accession>
<dbReference type="InterPro" id="IPR029063">
    <property type="entry name" value="SAM-dependent_MTases_sf"/>
</dbReference>
<evidence type="ECO:0000313" key="1">
    <source>
        <dbReference type="EMBL" id="QHT06198.1"/>
    </source>
</evidence>